<comment type="caution">
    <text evidence="1">The sequence shown here is derived from an EMBL/GenBank/DDBJ whole genome shotgun (WGS) entry which is preliminary data.</text>
</comment>
<proteinExistence type="predicted"/>
<gene>
    <name evidence="1" type="ORF">BDFB_011462</name>
</gene>
<dbReference type="EMBL" id="QDEB01009356">
    <property type="protein sequence ID" value="RZC42292.1"/>
    <property type="molecule type" value="Genomic_DNA"/>
</dbReference>
<dbReference type="OrthoDB" id="6431392at2759"/>
<dbReference type="AlphaFoldDB" id="A0A482WAQ7"/>
<evidence type="ECO:0000313" key="2">
    <source>
        <dbReference type="Proteomes" id="UP000292052"/>
    </source>
</evidence>
<keyword evidence="2" id="KW-1185">Reference proteome</keyword>
<protein>
    <submittedName>
        <fullName evidence="1">Uncharacterized protein</fullName>
    </submittedName>
</protein>
<accession>A0A482WAQ7</accession>
<sequence>MISEKTYVVCQNQIMDNARNLAVQGVIAAGKEEYRLAVEAEDVNAFTPVIAVIVDGTWSKRSYESN</sequence>
<organism evidence="1 2">
    <name type="scientific">Asbolus verrucosus</name>
    <name type="common">Desert ironclad beetle</name>
    <dbReference type="NCBI Taxonomy" id="1661398"/>
    <lineage>
        <taxon>Eukaryota</taxon>
        <taxon>Metazoa</taxon>
        <taxon>Ecdysozoa</taxon>
        <taxon>Arthropoda</taxon>
        <taxon>Hexapoda</taxon>
        <taxon>Insecta</taxon>
        <taxon>Pterygota</taxon>
        <taxon>Neoptera</taxon>
        <taxon>Endopterygota</taxon>
        <taxon>Coleoptera</taxon>
        <taxon>Polyphaga</taxon>
        <taxon>Cucujiformia</taxon>
        <taxon>Tenebrionidae</taxon>
        <taxon>Pimeliinae</taxon>
        <taxon>Asbolus</taxon>
    </lineage>
</organism>
<reference evidence="1 2" key="1">
    <citation type="submission" date="2017-03" db="EMBL/GenBank/DDBJ databases">
        <title>Genome of the blue death feigning beetle - Asbolus verrucosus.</title>
        <authorList>
            <person name="Rider S.D."/>
        </authorList>
    </citation>
    <scope>NUCLEOTIDE SEQUENCE [LARGE SCALE GENOMIC DNA]</scope>
    <source>
        <strain evidence="1">Butters</strain>
        <tissue evidence="1">Head and leg muscle</tissue>
    </source>
</reference>
<dbReference type="Proteomes" id="UP000292052">
    <property type="component" value="Unassembled WGS sequence"/>
</dbReference>
<evidence type="ECO:0000313" key="1">
    <source>
        <dbReference type="EMBL" id="RZC42292.1"/>
    </source>
</evidence>
<name>A0A482WAQ7_ASBVE</name>